<dbReference type="Proteomes" id="UP000634136">
    <property type="component" value="Unassembled WGS sequence"/>
</dbReference>
<organism evidence="1 2">
    <name type="scientific">Senna tora</name>
    <dbReference type="NCBI Taxonomy" id="362788"/>
    <lineage>
        <taxon>Eukaryota</taxon>
        <taxon>Viridiplantae</taxon>
        <taxon>Streptophyta</taxon>
        <taxon>Embryophyta</taxon>
        <taxon>Tracheophyta</taxon>
        <taxon>Spermatophyta</taxon>
        <taxon>Magnoliopsida</taxon>
        <taxon>eudicotyledons</taxon>
        <taxon>Gunneridae</taxon>
        <taxon>Pentapetalae</taxon>
        <taxon>rosids</taxon>
        <taxon>fabids</taxon>
        <taxon>Fabales</taxon>
        <taxon>Fabaceae</taxon>
        <taxon>Caesalpinioideae</taxon>
        <taxon>Cassia clade</taxon>
        <taxon>Senna</taxon>
    </lineage>
</organism>
<proteinExistence type="predicted"/>
<gene>
    <name evidence="1" type="ORF">G2W53_023684</name>
</gene>
<accession>A0A834TB45</accession>
<comment type="caution">
    <text evidence="1">The sequence shown here is derived from an EMBL/GenBank/DDBJ whole genome shotgun (WGS) entry which is preliminary data.</text>
</comment>
<dbReference type="AlphaFoldDB" id="A0A834TB45"/>
<reference evidence="1" key="1">
    <citation type="submission" date="2020-09" db="EMBL/GenBank/DDBJ databases">
        <title>Genome-Enabled Discovery of Anthraquinone Biosynthesis in Senna tora.</title>
        <authorList>
            <person name="Kang S.-H."/>
            <person name="Pandey R.P."/>
            <person name="Lee C.-M."/>
            <person name="Sim J.-S."/>
            <person name="Jeong J.-T."/>
            <person name="Choi B.-S."/>
            <person name="Jung M."/>
            <person name="Ginzburg D."/>
            <person name="Zhao K."/>
            <person name="Won S.Y."/>
            <person name="Oh T.-J."/>
            <person name="Yu Y."/>
            <person name="Kim N.-H."/>
            <person name="Lee O.R."/>
            <person name="Lee T.-H."/>
            <person name="Bashyal P."/>
            <person name="Kim T.-S."/>
            <person name="Lee W.-H."/>
            <person name="Kawkins C."/>
            <person name="Kim C.-K."/>
            <person name="Kim J.S."/>
            <person name="Ahn B.O."/>
            <person name="Rhee S.Y."/>
            <person name="Sohng J.K."/>
        </authorList>
    </citation>
    <scope>NUCLEOTIDE SEQUENCE</scope>
    <source>
        <tissue evidence="1">Leaf</tissue>
    </source>
</reference>
<sequence length="39" mass="4425">MTLNVKIARVEIDLGKWVLVIGGTRLDCQLLWGVKTEKK</sequence>
<keyword evidence="2" id="KW-1185">Reference proteome</keyword>
<dbReference type="EMBL" id="JAAIUW010000008">
    <property type="protein sequence ID" value="KAF7818229.1"/>
    <property type="molecule type" value="Genomic_DNA"/>
</dbReference>
<name>A0A834TB45_9FABA</name>
<evidence type="ECO:0000313" key="2">
    <source>
        <dbReference type="Proteomes" id="UP000634136"/>
    </source>
</evidence>
<protein>
    <submittedName>
        <fullName evidence="1">Uncharacterized protein</fullName>
    </submittedName>
</protein>
<evidence type="ECO:0000313" key="1">
    <source>
        <dbReference type="EMBL" id="KAF7818229.1"/>
    </source>
</evidence>